<dbReference type="STRING" id="59926.EV02_1723"/>
<dbReference type="Pfam" id="PF00534">
    <property type="entry name" value="Glycos_transf_1"/>
    <property type="match status" value="1"/>
</dbReference>
<proteinExistence type="predicted"/>
<protein>
    <recommendedName>
        <fullName evidence="1">Glycosyl transferase family 1 domain-containing protein</fullName>
    </recommendedName>
</protein>
<comment type="caution">
    <text evidence="2">The sequence shown here is derived from an EMBL/GenBank/DDBJ whole genome shotgun (WGS) entry which is preliminary data.</text>
</comment>
<dbReference type="GO" id="GO:0016757">
    <property type="term" value="F:glycosyltransferase activity"/>
    <property type="evidence" value="ECO:0007669"/>
    <property type="project" value="InterPro"/>
</dbReference>
<evidence type="ECO:0000313" key="3">
    <source>
        <dbReference type="Proteomes" id="UP000030345"/>
    </source>
</evidence>
<evidence type="ECO:0000259" key="1">
    <source>
        <dbReference type="Pfam" id="PF00534"/>
    </source>
</evidence>
<dbReference type="Proteomes" id="UP000030345">
    <property type="component" value="Unassembled WGS sequence"/>
</dbReference>
<accession>A0A0A2B8H4</accession>
<organism evidence="2 3">
    <name type="scientific">Prochlorococcus marinus str. SB</name>
    <dbReference type="NCBI Taxonomy" id="59926"/>
    <lineage>
        <taxon>Bacteria</taxon>
        <taxon>Bacillati</taxon>
        <taxon>Cyanobacteriota</taxon>
        <taxon>Cyanophyceae</taxon>
        <taxon>Synechococcales</taxon>
        <taxon>Prochlorococcaceae</taxon>
        <taxon>Prochlorococcus</taxon>
    </lineage>
</organism>
<feature type="domain" description="Glycosyl transferase family 1" evidence="1">
    <location>
        <begin position="37"/>
        <end position="170"/>
    </location>
</feature>
<dbReference type="Gene3D" id="3.40.50.2000">
    <property type="entry name" value="Glycogen Phosphorylase B"/>
    <property type="match status" value="1"/>
</dbReference>
<name>A0A0A2B8H4_PROMR</name>
<dbReference type="AlphaFoldDB" id="A0A0A2B8H4"/>
<evidence type="ECO:0000313" key="2">
    <source>
        <dbReference type="EMBL" id="KGG09045.1"/>
    </source>
</evidence>
<reference evidence="3" key="1">
    <citation type="journal article" date="2014" name="Sci. Data">
        <title>Genomes of diverse isolates of the marine cyanobacterium Prochlorococcus.</title>
        <authorList>
            <person name="Biller S."/>
            <person name="Berube P."/>
            <person name="Thompson J."/>
            <person name="Kelly L."/>
            <person name="Roggensack S."/>
            <person name="Awad L."/>
            <person name="Roache-Johnson K."/>
            <person name="Ding H."/>
            <person name="Giovannoni S.J."/>
            <person name="Moore L.R."/>
            <person name="Chisholm S.W."/>
        </authorList>
    </citation>
    <scope>NUCLEOTIDE SEQUENCE [LARGE SCALE GENOMIC DNA]</scope>
    <source>
        <strain evidence="3">SB</strain>
    </source>
</reference>
<dbReference type="InterPro" id="IPR001296">
    <property type="entry name" value="Glyco_trans_1"/>
</dbReference>
<dbReference type="SUPFAM" id="SSF53756">
    <property type="entry name" value="UDP-Glycosyltransferase/glycogen phosphorylase"/>
    <property type="match status" value="1"/>
</dbReference>
<sequence>MCFCVSKRIRKSFPKEFSRAIEINLPVDDSFYSSISKKKKSNKKRIAYLGRLDYSKGADIAYKLFKEINTSPDFKNIETFMYSYPWENDNFSLQLEEELKKDEYIKYIRANIHNQNVEEIDNDLKILIDSVDLFILPYRSLENTVDCPLVPLEINARKKFILTSNLECIKDLKLENIYYNDFFRNEFIISLNLIKKILFNINQSNSILEVGNKYRTSIISEKIIYSFNNFNKNCL</sequence>
<gene>
    <name evidence="2" type="ORF">EV02_1723</name>
</gene>
<dbReference type="EMBL" id="JNAS01000002">
    <property type="protein sequence ID" value="KGG09045.1"/>
    <property type="molecule type" value="Genomic_DNA"/>
</dbReference>